<name>A0A3E0VDX0_9MICO</name>
<protein>
    <submittedName>
        <fullName evidence="1">Uncharacterized protein</fullName>
    </submittedName>
</protein>
<proteinExistence type="predicted"/>
<dbReference type="RefSeq" id="WP_116413360.1">
    <property type="nucleotide sequence ID" value="NZ_NBWZ01000001.1"/>
</dbReference>
<evidence type="ECO:0000313" key="2">
    <source>
        <dbReference type="Proteomes" id="UP000256486"/>
    </source>
</evidence>
<reference evidence="1 2" key="1">
    <citation type="submission" date="2017-04" db="EMBL/GenBank/DDBJ databases">
        <title>Comparative genome analysis of Subtercola boreus.</title>
        <authorList>
            <person name="Cho Y.-J."/>
            <person name="Cho A."/>
            <person name="Kim O.-S."/>
            <person name="Lee J.-I."/>
        </authorList>
    </citation>
    <scope>NUCLEOTIDE SEQUENCE [LARGE SCALE GENOMIC DNA]</scope>
    <source>
        <strain evidence="1 2">K300</strain>
    </source>
</reference>
<dbReference type="Proteomes" id="UP000256486">
    <property type="component" value="Unassembled WGS sequence"/>
</dbReference>
<gene>
    <name evidence="1" type="ORF">B7R54_00970</name>
</gene>
<evidence type="ECO:0000313" key="1">
    <source>
        <dbReference type="EMBL" id="RFA07941.1"/>
    </source>
</evidence>
<accession>A0A3E0VDX0</accession>
<organism evidence="1 2">
    <name type="scientific">Subtercola boreus</name>
    <dbReference type="NCBI Taxonomy" id="120213"/>
    <lineage>
        <taxon>Bacteria</taxon>
        <taxon>Bacillati</taxon>
        <taxon>Actinomycetota</taxon>
        <taxon>Actinomycetes</taxon>
        <taxon>Micrococcales</taxon>
        <taxon>Microbacteriaceae</taxon>
        <taxon>Subtercola</taxon>
    </lineage>
</organism>
<sequence length="138" mass="14952">MTAATKATSIKPGDQIHILATGVTLSIGDFYPSYIGRRGDTLTVTEAMIDASRDRNGETWLAAVATGDDPRIGLGPFPSDLPVLLSGSLEFEAERQRRRDQAWLIPTESEREAALAKVRKEFGAPIRTGSSISFDSRS</sequence>
<dbReference type="OrthoDB" id="5079938at2"/>
<dbReference type="EMBL" id="NBWZ01000001">
    <property type="protein sequence ID" value="RFA07941.1"/>
    <property type="molecule type" value="Genomic_DNA"/>
</dbReference>
<dbReference type="AlphaFoldDB" id="A0A3E0VDX0"/>
<comment type="caution">
    <text evidence="1">The sequence shown here is derived from an EMBL/GenBank/DDBJ whole genome shotgun (WGS) entry which is preliminary data.</text>
</comment>
<keyword evidence="2" id="KW-1185">Reference proteome</keyword>